<organism evidence="1 2">
    <name type="scientific">Pedobacter jeongneungensis</name>
    <dbReference type="NCBI Taxonomy" id="947309"/>
    <lineage>
        <taxon>Bacteria</taxon>
        <taxon>Pseudomonadati</taxon>
        <taxon>Bacteroidota</taxon>
        <taxon>Sphingobacteriia</taxon>
        <taxon>Sphingobacteriales</taxon>
        <taxon>Sphingobacteriaceae</taxon>
        <taxon>Pedobacter</taxon>
    </lineage>
</organism>
<keyword evidence="2" id="KW-1185">Reference proteome</keyword>
<sequence>MKNKYFKHPALIALAVLSLASCKKDKVGEEAIEPYTVPATYNFAGVDYSSSTNRIIMYNEMNTYLGTVTSAEVSNTVLLNYWNNTGNPFTTNTFLNSLGYNLAAKTADAAVITGYMAKVASNSLSRTVPAVNGTAGFLTRVNGSKVIVGPEGMNYNQAVNKGTMGSLYFKQALDLLAAVPADDNNNPKGATPTAMQKHWDEAFGYLAVPKDYSPDLDYTVAPLSALVFPAKPGAWGGYLAERGKQINAGKTLFDAFLKGRAAIGAKDYKVRDEAIATIKTTWERLDAISALAYVILPQKSDFIGKKGDQFGYISEGYGFIIGLKFRPSTSKLTEANYQKLVSIFTTNYYTLVDDPGLAKLKEAESILRTTYDLQNVTF</sequence>
<gene>
    <name evidence="1" type="ORF">GCM10022289_47200</name>
</gene>
<dbReference type="Proteomes" id="UP001501772">
    <property type="component" value="Unassembled WGS sequence"/>
</dbReference>
<reference evidence="2" key="1">
    <citation type="journal article" date="2019" name="Int. J. Syst. Evol. Microbiol.">
        <title>The Global Catalogue of Microorganisms (GCM) 10K type strain sequencing project: providing services to taxonomists for standard genome sequencing and annotation.</title>
        <authorList>
            <consortium name="The Broad Institute Genomics Platform"/>
            <consortium name="The Broad Institute Genome Sequencing Center for Infectious Disease"/>
            <person name="Wu L."/>
            <person name="Ma J."/>
        </authorList>
    </citation>
    <scope>NUCLEOTIDE SEQUENCE [LARGE SCALE GENOMIC DNA]</scope>
    <source>
        <strain evidence="2">JCM 17626</strain>
    </source>
</reference>
<dbReference type="PROSITE" id="PS51257">
    <property type="entry name" value="PROKAR_LIPOPROTEIN"/>
    <property type="match status" value="1"/>
</dbReference>
<dbReference type="InterPro" id="IPR032331">
    <property type="entry name" value="DUF4856"/>
</dbReference>
<dbReference type="EMBL" id="BAABBY010000018">
    <property type="protein sequence ID" value="GAA4214102.1"/>
    <property type="molecule type" value="Genomic_DNA"/>
</dbReference>
<evidence type="ECO:0000313" key="1">
    <source>
        <dbReference type="EMBL" id="GAA4214102.1"/>
    </source>
</evidence>
<comment type="caution">
    <text evidence="1">The sequence shown here is derived from an EMBL/GenBank/DDBJ whole genome shotgun (WGS) entry which is preliminary data.</text>
</comment>
<proteinExistence type="predicted"/>
<dbReference type="RefSeq" id="WP_344853915.1">
    <property type="nucleotide sequence ID" value="NZ_BAABBY010000018.1"/>
</dbReference>
<accession>A0ABP8BRK8</accession>
<name>A0ABP8BRK8_9SPHI</name>
<protein>
    <submittedName>
        <fullName evidence="1">DUF4856 domain-containing protein</fullName>
    </submittedName>
</protein>
<evidence type="ECO:0000313" key="2">
    <source>
        <dbReference type="Proteomes" id="UP001501772"/>
    </source>
</evidence>
<dbReference type="Pfam" id="PF16148">
    <property type="entry name" value="DUF4856"/>
    <property type="match status" value="1"/>
</dbReference>